<dbReference type="Proteomes" id="UP001604277">
    <property type="component" value="Unassembled WGS sequence"/>
</dbReference>
<organism evidence="2 3">
    <name type="scientific">Forsythia ovata</name>
    <dbReference type="NCBI Taxonomy" id="205694"/>
    <lineage>
        <taxon>Eukaryota</taxon>
        <taxon>Viridiplantae</taxon>
        <taxon>Streptophyta</taxon>
        <taxon>Embryophyta</taxon>
        <taxon>Tracheophyta</taxon>
        <taxon>Spermatophyta</taxon>
        <taxon>Magnoliopsida</taxon>
        <taxon>eudicotyledons</taxon>
        <taxon>Gunneridae</taxon>
        <taxon>Pentapetalae</taxon>
        <taxon>asterids</taxon>
        <taxon>lamiids</taxon>
        <taxon>Lamiales</taxon>
        <taxon>Oleaceae</taxon>
        <taxon>Forsythieae</taxon>
        <taxon>Forsythia</taxon>
    </lineage>
</organism>
<keyword evidence="1" id="KW-0472">Membrane</keyword>
<reference evidence="3" key="1">
    <citation type="submission" date="2024-07" db="EMBL/GenBank/DDBJ databases">
        <title>Two chromosome-level genome assemblies of Korean endemic species Abeliophyllum distichum and Forsythia ovata (Oleaceae).</title>
        <authorList>
            <person name="Jang H."/>
        </authorList>
    </citation>
    <scope>NUCLEOTIDE SEQUENCE [LARGE SCALE GENOMIC DNA]</scope>
</reference>
<keyword evidence="3" id="KW-1185">Reference proteome</keyword>
<dbReference type="EMBL" id="JBFOLJ010000005">
    <property type="protein sequence ID" value="KAL2538080.1"/>
    <property type="molecule type" value="Genomic_DNA"/>
</dbReference>
<evidence type="ECO:0000256" key="1">
    <source>
        <dbReference type="SAM" id="Phobius"/>
    </source>
</evidence>
<keyword evidence="1" id="KW-0812">Transmembrane</keyword>
<accession>A0ABD1VL44</accession>
<sequence length="221" mass="24497">MDEFEVGLEGGLRCIEGWKKEGEWEKESGKDHDLSWLLGTVSIAGGGSLFFLLFLAECGELGNGFYGVIWRKKSFGLRAQEWEKSGEGNGTDFLGYPVDKFEVGLEGGIKCIEGWKKEGEWEKESGKDHDLSWLLGTVSVAGGASLFFLLFLAECGELGNGFYGVIWREKSVGLRAQEWEKSGEGNGKKHGWMVGCWDGQKSDPNSPQVGFGYLKKWRSSE</sequence>
<keyword evidence="1" id="KW-1133">Transmembrane helix</keyword>
<gene>
    <name evidence="2" type="ORF">Fot_19471</name>
</gene>
<dbReference type="AlphaFoldDB" id="A0ABD1VL44"/>
<proteinExistence type="predicted"/>
<protein>
    <submittedName>
        <fullName evidence="2">Uncharacterized protein</fullName>
    </submittedName>
</protein>
<evidence type="ECO:0000313" key="3">
    <source>
        <dbReference type="Proteomes" id="UP001604277"/>
    </source>
</evidence>
<comment type="caution">
    <text evidence="2">The sequence shown here is derived from an EMBL/GenBank/DDBJ whole genome shotgun (WGS) entry which is preliminary data.</text>
</comment>
<name>A0ABD1VL44_9LAMI</name>
<evidence type="ECO:0000313" key="2">
    <source>
        <dbReference type="EMBL" id="KAL2538080.1"/>
    </source>
</evidence>
<feature type="transmembrane region" description="Helical" evidence="1">
    <location>
        <begin position="34"/>
        <end position="56"/>
    </location>
</feature>
<feature type="transmembrane region" description="Helical" evidence="1">
    <location>
        <begin position="131"/>
        <end position="153"/>
    </location>
</feature>